<keyword evidence="3" id="KW-1185">Reference proteome</keyword>
<dbReference type="EMBL" id="JAJSOF020000009">
    <property type="protein sequence ID" value="KAJ4446473.1"/>
    <property type="molecule type" value="Genomic_DNA"/>
</dbReference>
<reference evidence="2 3" key="1">
    <citation type="journal article" date="2022" name="Allergy">
        <title>Genome assembly and annotation of Periplaneta americana reveal a comprehensive cockroach allergen profile.</title>
        <authorList>
            <person name="Wang L."/>
            <person name="Xiong Q."/>
            <person name="Saelim N."/>
            <person name="Wang L."/>
            <person name="Nong W."/>
            <person name="Wan A.T."/>
            <person name="Shi M."/>
            <person name="Liu X."/>
            <person name="Cao Q."/>
            <person name="Hui J.H.L."/>
            <person name="Sookrung N."/>
            <person name="Leung T.F."/>
            <person name="Tungtrongchitr A."/>
            <person name="Tsui S.K.W."/>
        </authorList>
    </citation>
    <scope>NUCLEOTIDE SEQUENCE [LARGE SCALE GENOMIC DNA]</scope>
    <source>
        <strain evidence="2">PWHHKU_190912</strain>
    </source>
</reference>
<evidence type="ECO:0000313" key="3">
    <source>
        <dbReference type="Proteomes" id="UP001148838"/>
    </source>
</evidence>
<organism evidence="2 3">
    <name type="scientific">Periplaneta americana</name>
    <name type="common">American cockroach</name>
    <name type="synonym">Blatta americana</name>
    <dbReference type="NCBI Taxonomy" id="6978"/>
    <lineage>
        <taxon>Eukaryota</taxon>
        <taxon>Metazoa</taxon>
        <taxon>Ecdysozoa</taxon>
        <taxon>Arthropoda</taxon>
        <taxon>Hexapoda</taxon>
        <taxon>Insecta</taxon>
        <taxon>Pterygota</taxon>
        <taxon>Neoptera</taxon>
        <taxon>Polyneoptera</taxon>
        <taxon>Dictyoptera</taxon>
        <taxon>Blattodea</taxon>
        <taxon>Blattoidea</taxon>
        <taxon>Blattidae</taxon>
        <taxon>Blattinae</taxon>
        <taxon>Periplaneta</taxon>
    </lineage>
</organism>
<dbReference type="PANTHER" id="PTHR47326:SF1">
    <property type="entry name" value="HTH PSQ-TYPE DOMAIN-CONTAINING PROTEIN"/>
    <property type="match status" value="1"/>
</dbReference>
<dbReference type="InterPro" id="IPR036397">
    <property type="entry name" value="RNaseH_sf"/>
</dbReference>
<name>A0ABQ8TIN2_PERAM</name>
<gene>
    <name evidence="2" type="ORF">ANN_13169</name>
</gene>
<evidence type="ECO:0000259" key="1">
    <source>
        <dbReference type="Pfam" id="PF16087"/>
    </source>
</evidence>
<proteinExistence type="predicted"/>
<accession>A0ABQ8TIN2</accession>
<dbReference type="Pfam" id="PF16087">
    <property type="entry name" value="DUF4817"/>
    <property type="match status" value="1"/>
</dbReference>
<dbReference type="Gene3D" id="3.30.420.10">
    <property type="entry name" value="Ribonuclease H-like superfamily/Ribonuclease H"/>
    <property type="match status" value="1"/>
</dbReference>
<evidence type="ECO:0000313" key="2">
    <source>
        <dbReference type="EMBL" id="KAJ4446473.1"/>
    </source>
</evidence>
<dbReference type="PANTHER" id="PTHR47326">
    <property type="entry name" value="TRANSPOSABLE ELEMENT TC3 TRANSPOSASE-LIKE PROTEIN"/>
    <property type="match status" value="1"/>
</dbReference>
<sequence length="407" mass="46703">MVLTIKQCVFIVECYAKHNSWGRSVKLFAQEFHTGLVLANPLAKAAMQNLVAKWSETGSVANKNQAVQSPGHLDRLISLPVIFTCGAIEESGVLNPYTLEELQQNTESPIAAIPQAELLRESQFNEASTALQRHQRWPFSASSVIYINKVQSNHQLRTDVFTFPELANMVMCYGEARGNGRRALHIYEQQFQNRNHPHHIIFARLYQRLRDDGSLRLRRIGGRPPTSPASSALLLERFVTSPQKSGTQYAREVGISTTSVRRILKAAKWKVYISRLLQPINDDDPNRRMQFYEWYQRMVTEDEQCVTKVFYQQDGAPPHYHLAVRVFLVNNLLRHWIGRRGAIEFPPLSPDLTPKDFYLWGTVKDQVYRRKPRTLEDHRQEITAACAAISIETWTDVAAAIARRYIM</sequence>
<feature type="domain" description="DUF4817" evidence="1">
    <location>
        <begin position="163"/>
        <end position="215"/>
    </location>
</feature>
<dbReference type="Proteomes" id="UP001148838">
    <property type="component" value="Unassembled WGS sequence"/>
</dbReference>
<comment type="caution">
    <text evidence="2">The sequence shown here is derived from an EMBL/GenBank/DDBJ whole genome shotgun (WGS) entry which is preliminary data.</text>
</comment>
<protein>
    <recommendedName>
        <fullName evidence="1">DUF4817 domain-containing protein</fullName>
    </recommendedName>
</protein>
<dbReference type="InterPro" id="IPR032135">
    <property type="entry name" value="DUF4817"/>
</dbReference>